<name>A0AC55DRN5_ECHTE</name>
<gene>
    <name evidence="2" type="primary">RUSC1</name>
</gene>
<protein>
    <submittedName>
        <fullName evidence="2">AP-4 complex accessory subunit RUSC1 isoform X1</fullName>
    </submittedName>
</protein>
<proteinExistence type="predicted"/>
<evidence type="ECO:0000313" key="2">
    <source>
        <dbReference type="RefSeq" id="XP_045154407.1"/>
    </source>
</evidence>
<dbReference type="Proteomes" id="UP000694863">
    <property type="component" value="Unplaced"/>
</dbReference>
<dbReference type="RefSeq" id="XP_045154407.1">
    <property type="nucleotide sequence ID" value="XM_045298472.1"/>
</dbReference>
<keyword evidence="1" id="KW-1185">Reference proteome</keyword>
<evidence type="ECO:0000313" key="1">
    <source>
        <dbReference type="Proteomes" id="UP000694863"/>
    </source>
</evidence>
<reference evidence="2" key="1">
    <citation type="submission" date="2025-08" db="UniProtKB">
        <authorList>
            <consortium name="RefSeq"/>
        </authorList>
    </citation>
    <scope>IDENTIFICATION</scope>
</reference>
<organism evidence="1 2">
    <name type="scientific">Echinops telfairi</name>
    <name type="common">Lesser hedgehog tenrec</name>
    <dbReference type="NCBI Taxonomy" id="9371"/>
    <lineage>
        <taxon>Eukaryota</taxon>
        <taxon>Metazoa</taxon>
        <taxon>Chordata</taxon>
        <taxon>Craniata</taxon>
        <taxon>Vertebrata</taxon>
        <taxon>Euteleostomi</taxon>
        <taxon>Mammalia</taxon>
        <taxon>Eutheria</taxon>
        <taxon>Afrotheria</taxon>
        <taxon>Tenrecidae</taxon>
        <taxon>Tenrecinae</taxon>
        <taxon>Echinops</taxon>
    </lineage>
</organism>
<sequence>MLSPQRALLCNLNHIHLQHVSLGLHLSRRPELQEGPLSTPPPPGDTGGKESRGPCSGTLVDANSNSPAVPCRCCQEHGPGLQNRQDLSQEEEGAASPSDPGCSSSLSSCSDLSPDESPVSVYSRDLPGDVGAHSRPGITPLDQGSPLAPAGPAACSPDSFCSSPGSCSGASSPPGPGLDSNCNALTTSQDLASPGLEEEEDEGGEQDPPTSELPEGDDGKIDAGPTEPSWKINPIWKSDTEETEADGKISANNNAGWKINGGDVNAGWKTEPGKLDSSWKTKAGLTDSGWKTDAGKIDGGWRSDVSEEPVPHRTITSFHELAQKRKRGPGLPLVPQAKKDRSDWLIVFSPDTELPPPGSLGGSTGPPREITTFKELRSRSRAPPPPVPPRDPPAGWALVPPRPPPPPVPPRRKKNRQGPQGLQPIAEGQPEEGRATSPPAGEEAPAAKAPDEPCAQAGPEAGPLLLPRPLVFRFSADGRPLLEGGGAGAGAAGSLFLAPLAGWPRAGLRLLGAPSPPEEQLLPVRLSPVGAYSPPARGALPCLASPDLALLLSPLFPRSSTFPAAAPPPRQVPAPPLPRPPRPPKAPRWIRSPPPPPRLLRSSWSFAGVPGAQRLWMAEAQSGVGQLQEQKKGLLIAISASVDKIISHFGAARNLVQKAQLGDSRLSPDVGHLVLTTLCPALHALVADGLKPFRKDLITGQRRSSPWSVVEASVKPGASTRSLGTLYGQVSRLAPLSSSRSRFHAFILGLLNTKQLEVWLSSLQEDAGLLSLLYLPTGFLALARSSCPALSTELLLLLQPLSVLTFHLDLLFEHHHHLPLGPPQAPPPPGPPPALQQTVQALLHWGGRLAQSLRGASGEALPDPEAPLASETPTSPPTPGSWWEQLTQASRVYASGATEGVPLPRWGLRHHGTASEGTAERPLPTEAVGPCRAAWLGRLFGAPTGPVETESGTLKSRRPSSWLPPTVSVLALVRRGPPPEPPSPPEGLETSAPSVVQPHRAVRTLCDHTAARPDHLSFQRGEVLRVLATVDEDWLRCGREGVEGLVPVGYTSLVL</sequence>
<accession>A0AC55DRN5</accession>